<organism evidence="1 2">
    <name type="scientific">Bursaphelenchus xylophilus</name>
    <name type="common">Pinewood nematode worm</name>
    <name type="synonym">Aphelenchoides xylophilus</name>
    <dbReference type="NCBI Taxonomy" id="6326"/>
    <lineage>
        <taxon>Eukaryota</taxon>
        <taxon>Metazoa</taxon>
        <taxon>Ecdysozoa</taxon>
        <taxon>Nematoda</taxon>
        <taxon>Chromadorea</taxon>
        <taxon>Rhabditida</taxon>
        <taxon>Tylenchina</taxon>
        <taxon>Tylenchomorpha</taxon>
        <taxon>Aphelenchoidea</taxon>
        <taxon>Aphelenchoididae</taxon>
        <taxon>Bursaphelenchus</taxon>
    </lineage>
</organism>
<evidence type="ECO:0000313" key="2">
    <source>
        <dbReference type="WBParaSite" id="BXY_0410400.1"/>
    </source>
</evidence>
<accession>A0A1I7RTP9</accession>
<protein>
    <submittedName>
        <fullName evidence="2">Uncharacterized protein</fullName>
    </submittedName>
</protein>
<dbReference type="AlphaFoldDB" id="A0A1I7RTP9"/>
<dbReference type="WBParaSite" id="BXY_0410400.1">
    <property type="protein sequence ID" value="BXY_0410400.1"/>
    <property type="gene ID" value="BXY_0410400"/>
</dbReference>
<evidence type="ECO:0000313" key="1">
    <source>
        <dbReference type="Proteomes" id="UP000095284"/>
    </source>
</evidence>
<dbReference type="Proteomes" id="UP000095284">
    <property type="component" value="Unplaced"/>
</dbReference>
<proteinExistence type="predicted"/>
<reference evidence="2" key="1">
    <citation type="submission" date="2016-11" db="UniProtKB">
        <authorList>
            <consortium name="WormBaseParasite"/>
        </authorList>
    </citation>
    <scope>IDENTIFICATION</scope>
</reference>
<sequence>MVFPFGPHKTLKFSIFKIKSAKVCKFWTAFVKGFVFISSLVPSLSGCQFPQRRFCHGGKTEEDKGYVSFR</sequence>
<name>A0A1I7RTP9_BURXY</name>